<sequence length="391" mass="43666">MALLDLNSNSSVNISIGMNVTLEFPDRNSVDDSEALAVAAVLFPVLMGVVLTVGILLNALVVCVTLSTNAIMTCASSLFLNLAVSDLVFLVFCLPIQCAYFASQLNLHLGRMTCKLLYFIQYTTLGASIYTMTVISVFRLFAVVLPLKSFGRLTCRHAVVSSLVVWIFVSLVNIPILIYYDEPDQKPGIHICTLHMSTMLPFYLNVFIMTGMDFFLPLVVTGFASLYLLWELCKSPILQPRRYSINSTKACDTCIHTRNKQLVVLIGAVDLSFLICWGPAQILFIMIAAGYQIPRILDQAILAVIVYSLAFGHSCVNPILYNFASRGFRRATRKFLVRWIRKLKCVKRTDNARESGTGHHGIFKGNRPNDRSKSQSKCQHHHIAYVYETAV</sequence>
<dbReference type="InterPro" id="IPR017452">
    <property type="entry name" value="GPCR_Rhodpsn_7TM"/>
</dbReference>
<feature type="transmembrane region" description="Helical" evidence="12">
    <location>
        <begin position="200"/>
        <end position="230"/>
    </location>
</feature>
<dbReference type="PROSITE" id="PS50262">
    <property type="entry name" value="G_PROTEIN_RECEP_F1_2"/>
    <property type="match status" value="1"/>
</dbReference>
<dbReference type="GO" id="GO:0004930">
    <property type="term" value="F:G protein-coupled receptor activity"/>
    <property type="evidence" value="ECO:0007669"/>
    <property type="project" value="UniProtKB-KW"/>
</dbReference>
<organism evidence="14 15">
    <name type="scientific">Lingula anatina</name>
    <name type="common">Brachiopod</name>
    <name type="synonym">Lingula unguis</name>
    <dbReference type="NCBI Taxonomy" id="7574"/>
    <lineage>
        <taxon>Eukaryota</taxon>
        <taxon>Metazoa</taxon>
        <taxon>Spiralia</taxon>
        <taxon>Lophotrochozoa</taxon>
        <taxon>Brachiopoda</taxon>
        <taxon>Linguliformea</taxon>
        <taxon>Lingulata</taxon>
        <taxon>Lingulida</taxon>
        <taxon>Linguloidea</taxon>
        <taxon>Lingulidae</taxon>
        <taxon>Lingula</taxon>
    </lineage>
</organism>
<evidence type="ECO:0000313" key="14">
    <source>
        <dbReference type="Proteomes" id="UP000085678"/>
    </source>
</evidence>
<proteinExistence type="predicted"/>
<evidence type="ECO:0000256" key="10">
    <source>
        <dbReference type="ARBA" id="ARBA00023224"/>
    </source>
</evidence>
<dbReference type="GeneID" id="106152199"/>
<keyword evidence="9" id="KW-0325">Glycoprotein</keyword>
<keyword evidence="5" id="KW-0297">G-protein coupled receptor</keyword>
<feature type="transmembrane region" description="Helical" evidence="12">
    <location>
        <begin position="159"/>
        <end position="180"/>
    </location>
</feature>
<gene>
    <name evidence="15" type="primary">LOC106152199</name>
</gene>
<feature type="transmembrane region" description="Helical" evidence="12">
    <location>
        <begin position="78"/>
        <end position="102"/>
    </location>
</feature>
<evidence type="ECO:0000256" key="1">
    <source>
        <dbReference type="ARBA" id="ARBA00004651"/>
    </source>
</evidence>
<keyword evidence="14" id="KW-1185">Reference proteome</keyword>
<dbReference type="PRINTS" id="PR00237">
    <property type="entry name" value="GPCRRHODOPSN"/>
</dbReference>
<dbReference type="CDD" id="cd00637">
    <property type="entry name" value="7tm_classA_rhodopsin-like"/>
    <property type="match status" value="1"/>
</dbReference>
<evidence type="ECO:0000256" key="5">
    <source>
        <dbReference type="ARBA" id="ARBA00023040"/>
    </source>
</evidence>
<keyword evidence="3 12" id="KW-0812">Transmembrane</keyword>
<evidence type="ECO:0000256" key="9">
    <source>
        <dbReference type="ARBA" id="ARBA00023180"/>
    </source>
</evidence>
<feature type="domain" description="G-protein coupled receptors family 1 profile" evidence="13">
    <location>
        <begin position="57"/>
        <end position="321"/>
    </location>
</feature>
<dbReference type="GO" id="GO:0005886">
    <property type="term" value="C:plasma membrane"/>
    <property type="evidence" value="ECO:0007669"/>
    <property type="project" value="UniProtKB-SubCell"/>
</dbReference>
<evidence type="ECO:0000256" key="11">
    <source>
        <dbReference type="SAM" id="MobiDB-lite"/>
    </source>
</evidence>
<keyword evidence="6 12" id="KW-0472">Membrane</keyword>
<evidence type="ECO:0000256" key="6">
    <source>
        <dbReference type="ARBA" id="ARBA00023136"/>
    </source>
</evidence>
<reference evidence="15" key="1">
    <citation type="submission" date="2025-08" db="UniProtKB">
        <authorList>
            <consortium name="RefSeq"/>
        </authorList>
    </citation>
    <scope>IDENTIFICATION</scope>
    <source>
        <tissue evidence="15">Gonads</tissue>
    </source>
</reference>
<evidence type="ECO:0000313" key="15">
    <source>
        <dbReference type="RefSeq" id="XP_013381163.1"/>
    </source>
</evidence>
<name>A0A1S3H580_LINAN</name>
<feature type="transmembrane region" description="Helical" evidence="12">
    <location>
        <begin position="262"/>
        <end position="288"/>
    </location>
</feature>
<dbReference type="InterPro" id="IPR000276">
    <property type="entry name" value="GPCR_Rhodpsn"/>
</dbReference>
<dbReference type="RefSeq" id="XP_013381163.1">
    <property type="nucleotide sequence ID" value="XM_013525709.1"/>
</dbReference>
<evidence type="ECO:0000256" key="12">
    <source>
        <dbReference type="SAM" id="Phobius"/>
    </source>
</evidence>
<dbReference type="OMA" id="TNEFEAR"/>
<feature type="transmembrane region" description="Helical" evidence="12">
    <location>
        <begin position="300"/>
        <end position="324"/>
    </location>
</feature>
<evidence type="ECO:0000259" key="13">
    <source>
        <dbReference type="PROSITE" id="PS50262"/>
    </source>
</evidence>
<evidence type="ECO:0000256" key="3">
    <source>
        <dbReference type="ARBA" id="ARBA00022692"/>
    </source>
</evidence>
<keyword evidence="8" id="KW-0675">Receptor</keyword>
<dbReference type="AlphaFoldDB" id="A0A1S3H580"/>
<protein>
    <submittedName>
        <fullName evidence="15">Allatostatin-A receptor-like</fullName>
    </submittedName>
</protein>
<keyword evidence="4 12" id="KW-1133">Transmembrane helix</keyword>
<keyword evidence="2" id="KW-1003">Cell membrane</keyword>
<feature type="transmembrane region" description="Helical" evidence="12">
    <location>
        <begin position="35"/>
        <end position="66"/>
    </location>
</feature>
<dbReference type="Gene3D" id="1.20.1070.10">
    <property type="entry name" value="Rhodopsin 7-helix transmembrane proteins"/>
    <property type="match status" value="1"/>
</dbReference>
<comment type="subcellular location">
    <subcellularLocation>
        <location evidence="1">Cell membrane</location>
        <topology evidence="1">Multi-pass membrane protein</topology>
    </subcellularLocation>
</comment>
<accession>A0A1S3H580</accession>
<dbReference type="SUPFAM" id="SSF81321">
    <property type="entry name" value="Family A G protein-coupled receptor-like"/>
    <property type="match status" value="1"/>
</dbReference>
<feature type="region of interest" description="Disordered" evidence="11">
    <location>
        <begin position="351"/>
        <end position="378"/>
    </location>
</feature>
<dbReference type="Pfam" id="PF00001">
    <property type="entry name" value="7tm_1"/>
    <property type="match status" value="1"/>
</dbReference>
<dbReference type="STRING" id="7574.A0A1S3H580"/>
<feature type="transmembrane region" description="Helical" evidence="12">
    <location>
        <begin position="122"/>
        <end position="147"/>
    </location>
</feature>
<evidence type="ECO:0000256" key="8">
    <source>
        <dbReference type="ARBA" id="ARBA00023170"/>
    </source>
</evidence>
<dbReference type="InParanoid" id="A0A1S3H580"/>
<evidence type="ECO:0000256" key="4">
    <source>
        <dbReference type="ARBA" id="ARBA00022989"/>
    </source>
</evidence>
<evidence type="ECO:0000256" key="7">
    <source>
        <dbReference type="ARBA" id="ARBA00023157"/>
    </source>
</evidence>
<dbReference type="OrthoDB" id="5965524at2759"/>
<dbReference type="PANTHER" id="PTHR45695">
    <property type="entry name" value="LEUCOKININ RECEPTOR-RELATED"/>
    <property type="match status" value="1"/>
</dbReference>
<dbReference type="PANTHER" id="PTHR45695:SF23">
    <property type="entry name" value="GALANIN-LIKE G-PROTEIN COUPLED RECEPTOR NPR-9"/>
    <property type="match status" value="1"/>
</dbReference>
<dbReference type="Proteomes" id="UP000085678">
    <property type="component" value="Unplaced"/>
</dbReference>
<keyword evidence="7" id="KW-1015">Disulfide bond</keyword>
<dbReference type="KEGG" id="lak:106152199"/>
<evidence type="ECO:0000256" key="2">
    <source>
        <dbReference type="ARBA" id="ARBA00022475"/>
    </source>
</evidence>
<keyword evidence="10" id="KW-0807">Transducer</keyword>